<dbReference type="PATRIC" id="fig|568816.4.peg.1140"/>
<evidence type="ECO:0000256" key="1">
    <source>
        <dbReference type="HAMAP-Rule" id="MF_00095"/>
    </source>
</evidence>
<dbReference type="Pfam" id="PF01986">
    <property type="entry name" value="DUF123"/>
    <property type="match status" value="1"/>
</dbReference>
<evidence type="ECO:0000313" key="4">
    <source>
        <dbReference type="EMBL" id="AEQ22410.1"/>
    </source>
</evidence>
<proteinExistence type="inferred from homology"/>
<organism evidence="4 5">
    <name type="scientific">Acidaminococcus intestini (strain RyC-MR95)</name>
    <dbReference type="NCBI Taxonomy" id="568816"/>
    <lineage>
        <taxon>Bacteria</taxon>
        <taxon>Bacillati</taxon>
        <taxon>Bacillota</taxon>
        <taxon>Negativicutes</taxon>
        <taxon>Acidaminococcales</taxon>
        <taxon>Acidaminococcaceae</taxon>
        <taxon>Acidaminococcus</taxon>
    </lineage>
</organism>
<dbReference type="HOGENOM" id="CLU_060934_0_0_9"/>
<dbReference type="GO" id="GO:0003677">
    <property type="term" value="F:DNA binding"/>
    <property type="evidence" value="ECO:0007669"/>
    <property type="project" value="InterPro"/>
</dbReference>
<comment type="similarity">
    <text evidence="1">Belongs to the SfsA family.</text>
</comment>
<dbReference type="InParanoid" id="G4Q879"/>
<sequence>MMHDHQVLIPAAFVSRPNRFVTKAVMGDAVVTCHMPNPGRMWELLYEGTRLYLRKAKDPARKTPYDVVGIERDGVPILLDTQYNNDVAEYLIRNHLIPGWESCRVVKREVTVGDSRFDLLLEQEGQPFYVEVKSCTLFGRKGAMFPDAVTERGRKHIEELAAMHDEGIRTGLLILAHWNRAEWFLPDYHTDPAFAEAFRRCAPRLDWKAFSLSWDKTFTYPEPGKLLMYPETLLAEENQDAGDYFVVLELAENRDIAVGSLGKVHFPKGFYVYVGSAKKNLMKRLERHKRKRKGMHWHIDYFRNEAKVLAALPVRTQDDLEHLMARELIKAADWSISHFGATDCPEDGSHLFGFIKNPLHEKGFMDIVERFRMNRLDARAVKEKG</sequence>
<dbReference type="RefSeq" id="WP_009014719.1">
    <property type="nucleotide sequence ID" value="NC_016077.1"/>
</dbReference>
<dbReference type="Proteomes" id="UP000007093">
    <property type="component" value="Chromosome"/>
</dbReference>
<evidence type="ECO:0000259" key="2">
    <source>
        <dbReference type="Pfam" id="PF03749"/>
    </source>
</evidence>
<dbReference type="EMBL" id="CP003058">
    <property type="protein sequence ID" value="AEQ22410.1"/>
    <property type="molecule type" value="Genomic_DNA"/>
</dbReference>
<dbReference type="GeneID" id="92878579"/>
<dbReference type="InterPro" id="IPR002837">
    <property type="entry name" value="DUF123"/>
</dbReference>
<dbReference type="InterPro" id="IPR005224">
    <property type="entry name" value="SfsA"/>
</dbReference>
<dbReference type="CDD" id="cd10441">
    <property type="entry name" value="GIY-YIG_COG1833"/>
    <property type="match status" value="1"/>
</dbReference>
<dbReference type="PANTHER" id="PTHR30545:SF2">
    <property type="entry name" value="SUGAR FERMENTATION STIMULATION PROTEIN A"/>
    <property type="match status" value="1"/>
</dbReference>
<evidence type="ECO:0000313" key="5">
    <source>
        <dbReference type="Proteomes" id="UP000007093"/>
    </source>
</evidence>
<dbReference type="HAMAP" id="MF_00095">
    <property type="entry name" value="SfsA"/>
    <property type="match status" value="1"/>
</dbReference>
<dbReference type="AlphaFoldDB" id="G4Q879"/>
<dbReference type="Pfam" id="PF17746">
    <property type="entry name" value="SfsA_N"/>
    <property type="match status" value="1"/>
</dbReference>
<dbReference type="NCBIfam" id="TIGR00230">
    <property type="entry name" value="sfsA"/>
    <property type="match status" value="1"/>
</dbReference>
<dbReference type="eggNOG" id="COG1833">
    <property type="taxonomic scope" value="Bacteria"/>
</dbReference>
<dbReference type="Gene3D" id="2.40.50.580">
    <property type="match status" value="1"/>
</dbReference>
<dbReference type="Pfam" id="PF03749">
    <property type="entry name" value="SfsA"/>
    <property type="match status" value="1"/>
</dbReference>
<dbReference type="KEGG" id="ain:Acin_1184"/>
<dbReference type="InterPro" id="IPR040452">
    <property type="entry name" value="SfsA_C"/>
</dbReference>
<dbReference type="PANTHER" id="PTHR30545">
    <property type="entry name" value="SUGAR FERMENTATION STIMULATION PROTEIN A"/>
    <property type="match status" value="1"/>
</dbReference>
<gene>
    <name evidence="1" type="primary">sfsA</name>
    <name evidence="4" type="ordered locus">Acin_1184</name>
</gene>
<feature type="domain" description="SfsA N-terminal OB" evidence="3">
    <location>
        <begin position="14"/>
        <end position="78"/>
    </location>
</feature>
<dbReference type="InterPro" id="IPR041465">
    <property type="entry name" value="SfsA_N"/>
</dbReference>
<dbReference type="CDD" id="cd22359">
    <property type="entry name" value="SfsA-like_bacterial"/>
    <property type="match status" value="1"/>
</dbReference>
<accession>G4Q879</accession>
<dbReference type="STRING" id="568816.Acin_1184"/>
<feature type="domain" description="Sugar fermentation stimulation protein C-terminal" evidence="2">
    <location>
        <begin position="83"/>
        <end position="202"/>
    </location>
</feature>
<reference evidence="4 5" key="1">
    <citation type="journal article" date="2011" name="J. Bacteriol.">
        <title>Complete genome sequence of Acidaminococcus intestini RYC-MR95, a Gram-negative bacterium from the phylum Firmicutes.</title>
        <authorList>
            <person name="D'Auria G."/>
            <person name="Galan J.C."/>
            <person name="Rodriguez-Alcayna M."/>
            <person name="Moya A."/>
            <person name="Baquero F."/>
            <person name="Latorre A."/>
        </authorList>
    </citation>
    <scope>NUCLEOTIDE SEQUENCE [LARGE SCALE GENOMIC DNA]</scope>
    <source>
        <strain evidence="4 5">RyC-MR95</strain>
    </source>
</reference>
<protein>
    <recommendedName>
        <fullName evidence="1">Sugar fermentation stimulation protein homolog</fullName>
    </recommendedName>
</protein>
<evidence type="ECO:0000259" key="3">
    <source>
        <dbReference type="Pfam" id="PF17746"/>
    </source>
</evidence>
<dbReference type="Gene3D" id="3.40.1350.60">
    <property type="match status" value="1"/>
</dbReference>
<dbReference type="eggNOG" id="COG1489">
    <property type="taxonomic scope" value="Bacteria"/>
</dbReference>
<name>G4Q879_ACIIR</name>
<keyword evidence="5" id="KW-1185">Reference proteome</keyword>